<feature type="coiled-coil region" evidence="10">
    <location>
        <begin position="130"/>
        <end position="157"/>
    </location>
</feature>
<dbReference type="GO" id="GO:0005789">
    <property type="term" value="C:endoplasmic reticulum membrane"/>
    <property type="evidence" value="ECO:0007669"/>
    <property type="project" value="UniProtKB-SubCell"/>
</dbReference>
<protein>
    <recommendedName>
        <fullName evidence="13">Proton pump-interactor 1-like</fullName>
    </recommendedName>
</protein>
<dbReference type="Proteomes" id="UP000233551">
    <property type="component" value="Unassembled WGS sequence"/>
</dbReference>
<evidence type="ECO:0008006" key="13">
    <source>
        <dbReference type="Google" id="ProtNLM"/>
    </source>
</evidence>
<keyword evidence="4" id="KW-0812">Transmembrane</keyword>
<evidence type="ECO:0000256" key="10">
    <source>
        <dbReference type="SAM" id="Coils"/>
    </source>
</evidence>
<name>A0A2I0J5I0_PUNGR</name>
<gene>
    <name evidence="11" type="ORF">CRG98_028260</name>
</gene>
<evidence type="ECO:0000256" key="5">
    <source>
        <dbReference type="ARBA" id="ARBA00022824"/>
    </source>
</evidence>
<dbReference type="PANTHER" id="PTHR32219">
    <property type="entry name" value="RNA-BINDING PROTEIN YLMH-RELATED"/>
    <property type="match status" value="1"/>
</dbReference>
<dbReference type="STRING" id="22663.A0A2I0J5I0"/>
<reference evidence="11 12" key="1">
    <citation type="submission" date="2017-11" db="EMBL/GenBank/DDBJ databases">
        <title>De-novo sequencing of pomegranate (Punica granatum L.) genome.</title>
        <authorList>
            <person name="Akparov Z."/>
            <person name="Amiraslanov A."/>
            <person name="Hajiyeva S."/>
            <person name="Abbasov M."/>
            <person name="Kaur K."/>
            <person name="Hamwieh A."/>
            <person name="Solovyev V."/>
            <person name="Salamov A."/>
            <person name="Braich B."/>
            <person name="Kosarev P."/>
            <person name="Mahmoud A."/>
            <person name="Hajiyev E."/>
            <person name="Babayeva S."/>
            <person name="Izzatullayeva V."/>
            <person name="Mammadov A."/>
            <person name="Mammadov A."/>
            <person name="Sharifova S."/>
            <person name="Ojaghi J."/>
            <person name="Eynullazada K."/>
            <person name="Bayramov B."/>
            <person name="Abdulazimova A."/>
            <person name="Shahmuradov I."/>
        </authorList>
    </citation>
    <scope>NUCLEOTIDE SEQUENCE [LARGE SCALE GENOMIC DNA]</scope>
    <source>
        <strain evidence="12">cv. AG2017</strain>
        <tissue evidence="11">Leaf</tissue>
    </source>
</reference>
<comment type="caution">
    <text evidence="11">The sequence shown here is derived from an EMBL/GenBank/DDBJ whole genome shotgun (WGS) entry which is preliminary data.</text>
</comment>
<evidence type="ECO:0000256" key="4">
    <source>
        <dbReference type="ARBA" id="ARBA00022692"/>
    </source>
</evidence>
<evidence type="ECO:0000313" key="11">
    <source>
        <dbReference type="EMBL" id="PKI51313.1"/>
    </source>
</evidence>
<evidence type="ECO:0000256" key="8">
    <source>
        <dbReference type="ARBA" id="ARBA00023136"/>
    </source>
</evidence>
<evidence type="ECO:0000256" key="1">
    <source>
        <dbReference type="ARBA" id="ARBA00004162"/>
    </source>
</evidence>
<evidence type="ECO:0000256" key="9">
    <source>
        <dbReference type="ARBA" id="ARBA00038080"/>
    </source>
</evidence>
<keyword evidence="5" id="KW-0256">Endoplasmic reticulum</keyword>
<accession>A0A2I0J5I0</accession>
<dbReference type="PANTHER" id="PTHR32219:SF16">
    <property type="entry name" value="CORE-2_I-BRANCHING BETA-1,6-N-ACETYLGLUCOSAMINYLTRANSFERASE FAMILY PROTEIN"/>
    <property type="match status" value="1"/>
</dbReference>
<comment type="similarity">
    <text evidence="9">Belongs to the plant Proton pump-interactor protein family.</text>
</comment>
<keyword evidence="12" id="KW-1185">Reference proteome</keyword>
<proteinExistence type="inferred from homology"/>
<dbReference type="InterPro" id="IPR055282">
    <property type="entry name" value="PPI1-4"/>
</dbReference>
<dbReference type="EMBL" id="PGOL01002015">
    <property type="protein sequence ID" value="PKI51313.1"/>
    <property type="molecule type" value="Genomic_DNA"/>
</dbReference>
<organism evidence="11 12">
    <name type="scientific">Punica granatum</name>
    <name type="common">Pomegranate</name>
    <dbReference type="NCBI Taxonomy" id="22663"/>
    <lineage>
        <taxon>Eukaryota</taxon>
        <taxon>Viridiplantae</taxon>
        <taxon>Streptophyta</taxon>
        <taxon>Embryophyta</taxon>
        <taxon>Tracheophyta</taxon>
        <taxon>Spermatophyta</taxon>
        <taxon>Magnoliopsida</taxon>
        <taxon>eudicotyledons</taxon>
        <taxon>Gunneridae</taxon>
        <taxon>Pentapetalae</taxon>
        <taxon>rosids</taxon>
        <taxon>malvids</taxon>
        <taxon>Myrtales</taxon>
        <taxon>Lythraceae</taxon>
        <taxon>Punica</taxon>
    </lineage>
</organism>
<keyword evidence="8" id="KW-0472">Membrane</keyword>
<dbReference type="AlphaFoldDB" id="A0A2I0J5I0"/>
<evidence type="ECO:0000256" key="6">
    <source>
        <dbReference type="ARBA" id="ARBA00022989"/>
    </source>
</evidence>
<feature type="coiled-coil region" evidence="10">
    <location>
        <begin position="186"/>
        <end position="220"/>
    </location>
</feature>
<keyword evidence="6" id="KW-1133">Transmembrane helix</keyword>
<evidence type="ECO:0000256" key="3">
    <source>
        <dbReference type="ARBA" id="ARBA00022475"/>
    </source>
</evidence>
<evidence type="ECO:0000313" key="12">
    <source>
        <dbReference type="Proteomes" id="UP000233551"/>
    </source>
</evidence>
<keyword evidence="3" id="KW-1003">Cell membrane</keyword>
<sequence length="324" mass="37948">MDPEAHSTHLPSVYAADANSKSSGNAADGDHVPKQVHEFYFVKQHANENPYLIKAENLIQKLNQKRLQIHQTRDEKLSLHFGLLHGNKSLREEGQILRKIKEAEEIPEDTSVRDFDDKIRELSRRIQWRLNIKADEKEQILREIEKIERARAEAIESATASAALNGKMWHSLGSKEDIVQQIKTIGDELDKERAEYLNSKRKAEKKREAVEADLGRLEKRLTHTVQLKNEATKCISRWRTEHREKNVSYNNYVELMMNARELAERKELSAMQKLSSDEVEKFMWQWSNNKAFRDEYRRRTAESLNNRSLTVDGLRKDQTRNRFS</sequence>
<dbReference type="GO" id="GO:0005886">
    <property type="term" value="C:plasma membrane"/>
    <property type="evidence" value="ECO:0007669"/>
    <property type="project" value="UniProtKB-SubCell"/>
</dbReference>
<evidence type="ECO:0000256" key="2">
    <source>
        <dbReference type="ARBA" id="ARBA00004389"/>
    </source>
</evidence>
<comment type="subcellular location">
    <subcellularLocation>
        <location evidence="1">Cell membrane</location>
        <topology evidence="1">Single-pass membrane protein</topology>
    </subcellularLocation>
    <subcellularLocation>
        <location evidence="2">Endoplasmic reticulum membrane</location>
        <topology evidence="2">Single-pass membrane protein</topology>
    </subcellularLocation>
</comment>
<evidence type="ECO:0000256" key="7">
    <source>
        <dbReference type="ARBA" id="ARBA00023054"/>
    </source>
</evidence>
<keyword evidence="7 10" id="KW-0175">Coiled coil</keyword>